<evidence type="ECO:0000313" key="3">
    <source>
        <dbReference type="EMBL" id="KAJ3129667.1"/>
    </source>
</evidence>
<feature type="compositionally biased region" description="Low complexity" evidence="1">
    <location>
        <begin position="318"/>
        <end position="327"/>
    </location>
</feature>
<gene>
    <name evidence="3" type="ORF">HK100_008475</name>
</gene>
<evidence type="ECO:0000313" key="4">
    <source>
        <dbReference type="Proteomes" id="UP001211907"/>
    </source>
</evidence>
<feature type="transmembrane region" description="Helical" evidence="2">
    <location>
        <begin position="165"/>
        <end position="187"/>
    </location>
</feature>
<organism evidence="3 4">
    <name type="scientific">Physocladia obscura</name>
    <dbReference type="NCBI Taxonomy" id="109957"/>
    <lineage>
        <taxon>Eukaryota</taxon>
        <taxon>Fungi</taxon>
        <taxon>Fungi incertae sedis</taxon>
        <taxon>Chytridiomycota</taxon>
        <taxon>Chytridiomycota incertae sedis</taxon>
        <taxon>Chytridiomycetes</taxon>
        <taxon>Chytridiales</taxon>
        <taxon>Chytriomycetaceae</taxon>
        <taxon>Physocladia</taxon>
    </lineage>
</organism>
<feature type="transmembrane region" description="Helical" evidence="2">
    <location>
        <begin position="142"/>
        <end position="159"/>
    </location>
</feature>
<accession>A0AAD5T420</accession>
<protein>
    <submittedName>
        <fullName evidence="3">Uncharacterized protein</fullName>
    </submittedName>
</protein>
<keyword evidence="2" id="KW-0472">Membrane</keyword>
<name>A0AAD5T420_9FUNG</name>
<keyword evidence="4" id="KW-1185">Reference proteome</keyword>
<keyword evidence="2" id="KW-1133">Transmembrane helix</keyword>
<dbReference type="AlphaFoldDB" id="A0AAD5T420"/>
<reference evidence="3" key="1">
    <citation type="submission" date="2020-05" db="EMBL/GenBank/DDBJ databases">
        <title>Phylogenomic resolution of chytrid fungi.</title>
        <authorList>
            <person name="Stajich J.E."/>
            <person name="Amses K."/>
            <person name="Simmons R."/>
            <person name="Seto K."/>
            <person name="Myers J."/>
            <person name="Bonds A."/>
            <person name="Quandt C.A."/>
            <person name="Barry K."/>
            <person name="Liu P."/>
            <person name="Grigoriev I."/>
            <person name="Longcore J.E."/>
            <person name="James T.Y."/>
        </authorList>
    </citation>
    <scope>NUCLEOTIDE SEQUENCE</scope>
    <source>
        <strain evidence="3">JEL0513</strain>
    </source>
</reference>
<feature type="region of interest" description="Disordered" evidence="1">
    <location>
        <begin position="310"/>
        <end position="336"/>
    </location>
</feature>
<dbReference type="Proteomes" id="UP001211907">
    <property type="component" value="Unassembled WGS sequence"/>
</dbReference>
<proteinExistence type="predicted"/>
<sequence length="336" mass="37985">MSQSEVLQTEREVTERERESQREGVLRVIYNETVLSLVQNAQILYVAEIEDPVVSFEELLTVTEGRKWKLLLQLTCDFDRRESDRNSDRNRNGDRHEFFDATLPEQLEGRVSNYVFARRIGEVNAHLSLQPSLKTIHPVLRTTIRIVVPIIVLICIFAFDPLATPLYIAWFIVALGTYHIANLVVAFTPAYEKSVAEACKIWSADDAHLHLAYLSIRAHATKPNSVIAAIKDAFVPTETDWFIRIYESVAILPINIYGVHRGDRSGITAATDPDGPDFEDSRVLPVYAPPWDATPAPIYSTAPINEHQDANQQETLNSQSTQQQMSQVTHLLIPQP</sequence>
<evidence type="ECO:0000256" key="1">
    <source>
        <dbReference type="SAM" id="MobiDB-lite"/>
    </source>
</evidence>
<keyword evidence="2" id="KW-0812">Transmembrane</keyword>
<comment type="caution">
    <text evidence="3">The sequence shown here is derived from an EMBL/GenBank/DDBJ whole genome shotgun (WGS) entry which is preliminary data.</text>
</comment>
<dbReference type="EMBL" id="JADGJH010000413">
    <property type="protein sequence ID" value="KAJ3129667.1"/>
    <property type="molecule type" value="Genomic_DNA"/>
</dbReference>
<evidence type="ECO:0000256" key="2">
    <source>
        <dbReference type="SAM" id="Phobius"/>
    </source>
</evidence>